<dbReference type="GO" id="GO:0003700">
    <property type="term" value="F:DNA-binding transcription factor activity"/>
    <property type="evidence" value="ECO:0007669"/>
    <property type="project" value="InterPro"/>
</dbReference>
<evidence type="ECO:0000256" key="2">
    <source>
        <dbReference type="ARBA" id="ARBA00023125"/>
    </source>
</evidence>
<protein>
    <recommendedName>
        <fullName evidence="4">HTH araC/xylS-type domain-containing protein</fullName>
    </recommendedName>
</protein>
<reference evidence="5 6" key="1">
    <citation type="submission" date="2017-07" db="EMBL/GenBank/DDBJ databases">
        <title>A draft genome sequence of Komagataeibacter sp. T5K1.</title>
        <authorList>
            <person name="Skraban J."/>
            <person name="Cleenwerck I."/>
            <person name="Vandamme P."/>
            <person name="Trcek J."/>
        </authorList>
    </citation>
    <scope>NUCLEOTIDE SEQUENCE [LARGE SCALE GENOMIC DNA]</scope>
    <source>
        <strain evidence="5 6">T5K1</strain>
    </source>
</reference>
<dbReference type="InterPro" id="IPR009057">
    <property type="entry name" value="Homeodomain-like_sf"/>
</dbReference>
<dbReference type="Gene3D" id="1.10.10.60">
    <property type="entry name" value="Homeodomain-like"/>
    <property type="match status" value="2"/>
</dbReference>
<dbReference type="PANTHER" id="PTHR46796">
    <property type="entry name" value="HTH-TYPE TRANSCRIPTIONAL ACTIVATOR RHAS-RELATED"/>
    <property type="match status" value="1"/>
</dbReference>
<dbReference type="InterPro" id="IPR018060">
    <property type="entry name" value="HTH_AraC"/>
</dbReference>
<organism evidence="5 6">
    <name type="scientific">Novacetimonas pomaceti</name>
    <dbReference type="NCBI Taxonomy" id="2021998"/>
    <lineage>
        <taxon>Bacteria</taxon>
        <taxon>Pseudomonadati</taxon>
        <taxon>Pseudomonadota</taxon>
        <taxon>Alphaproteobacteria</taxon>
        <taxon>Acetobacterales</taxon>
        <taxon>Acetobacteraceae</taxon>
        <taxon>Novacetimonas</taxon>
    </lineage>
</organism>
<dbReference type="GO" id="GO:0043565">
    <property type="term" value="F:sequence-specific DNA binding"/>
    <property type="evidence" value="ECO:0007669"/>
    <property type="project" value="InterPro"/>
</dbReference>
<keyword evidence="1" id="KW-0805">Transcription regulation</keyword>
<dbReference type="Proteomes" id="UP000247609">
    <property type="component" value="Unassembled WGS sequence"/>
</dbReference>
<dbReference type="PROSITE" id="PS01124">
    <property type="entry name" value="HTH_ARAC_FAMILY_2"/>
    <property type="match status" value="1"/>
</dbReference>
<feature type="domain" description="HTH araC/xylS-type" evidence="4">
    <location>
        <begin position="118"/>
        <end position="217"/>
    </location>
</feature>
<evidence type="ECO:0000313" key="5">
    <source>
        <dbReference type="EMBL" id="PYD74953.1"/>
    </source>
</evidence>
<dbReference type="SUPFAM" id="SSF46689">
    <property type="entry name" value="Homeodomain-like"/>
    <property type="match status" value="1"/>
</dbReference>
<accession>A0A318QQE9</accession>
<proteinExistence type="predicted"/>
<keyword evidence="2" id="KW-0238">DNA-binding</keyword>
<comment type="caution">
    <text evidence="5">The sequence shown here is derived from an EMBL/GenBank/DDBJ whole genome shotgun (WGS) entry which is preliminary data.</text>
</comment>
<evidence type="ECO:0000313" key="6">
    <source>
        <dbReference type="Proteomes" id="UP000247609"/>
    </source>
</evidence>
<gene>
    <name evidence="5" type="ORF">CFR71_11870</name>
</gene>
<name>A0A318QQE9_9PROT</name>
<dbReference type="EMBL" id="NOXG01000017">
    <property type="protein sequence ID" value="PYD74953.1"/>
    <property type="molecule type" value="Genomic_DNA"/>
</dbReference>
<keyword evidence="3" id="KW-0804">Transcription</keyword>
<dbReference type="InterPro" id="IPR050204">
    <property type="entry name" value="AraC_XylS_family_regulators"/>
</dbReference>
<sequence>MLGCPTHEQRLEAGRLPRHRHGSAYVSLLLDGAYGERGPGGRWPVEPGQLIAHAAFECHDNEIARPGAWIINIPVPARMSLPPVFTIEDPDALIVAARQGVPVLGYLRPVSVVSPRNDDWPDALAALLRRRPVSITRWARETGLAPATVSRGFLAAFGVSPSRYRLENQLLRAMRLIATTNAPLAAISGGCGFADQAHFCRTVRAASGYSPREWRVKSIQDDAMQDW</sequence>
<dbReference type="Pfam" id="PF12833">
    <property type="entry name" value="HTH_18"/>
    <property type="match status" value="1"/>
</dbReference>
<evidence type="ECO:0000256" key="3">
    <source>
        <dbReference type="ARBA" id="ARBA00023163"/>
    </source>
</evidence>
<dbReference type="RefSeq" id="WP_110531406.1">
    <property type="nucleotide sequence ID" value="NZ_NOXG01000017.1"/>
</dbReference>
<evidence type="ECO:0000256" key="1">
    <source>
        <dbReference type="ARBA" id="ARBA00023015"/>
    </source>
</evidence>
<evidence type="ECO:0000259" key="4">
    <source>
        <dbReference type="PROSITE" id="PS01124"/>
    </source>
</evidence>
<dbReference type="SMART" id="SM00342">
    <property type="entry name" value="HTH_ARAC"/>
    <property type="match status" value="1"/>
</dbReference>
<dbReference type="AlphaFoldDB" id="A0A318QQE9"/>